<keyword evidence="10" id="KW-1185">Reference proteome</keyword>
<organism evidence="10 11">
    <name type="scientific">Ictalurus punctatus</name>
    <name type="common">Channel catfish</name>
    <name type="synonym">Silurus punctatus</name>
    <dbReference type="NCBI Taxonomy" id="7998"/>
    <lineage>
        <taxon>Eukaryota</taxon>
        <taxon>Metazoa</taxon>
        <taxon>Chordata</taxon>
        <taxon>Craniata</taxon>
        <taxon>Vertebrata</taxon>
        <taxon>Euteleostomi</taxon>
        <taxon>Actinopterygii</taxon>
        <taxon>Neopterygii</taxon>
        <taxon>Teleostei</taxon>
        <taxon>Ostariophysi</taxon>
        <taxon>Siluriformes</taxon>
        <taxon>Ictaluridae</taxon>
        <taxon>Ictalurus</taxon>
    </lineage>
</organism>
<accession>A0A2D0QA60</accession>
<feature type="signal peptide" evidence="9">
    <location>
        <begin position="1"/>
        <end position="24"/>
    </location>
</feature>
<gene>
    <name evidence="11" type="primary">apool</name>
</gene>
<reference evidence="10" key="1">
    <citation type="journal article" date="2016" name="Nat. Commun.">
        <title>The channel catfish genome sequence provides insights into the evolution of scale formation in teleosts.</title>
        <authorList>
            <person name="Liu Z."/>
            <person name="Liu S."/>
            <person name="Yao J."/>
            <person name="Bao L."/>
            <person name="Zhang J."/>
            <person name="Li Y."/>
            <person name="Jiang C."/>
            <person name="Sun L."/>
            <person name="Wang R."/>
            <person name="Zhang Y."/>
            <person name="Zhou T."/>
            <person name="Zeng Q."/>
            <person name="Fu Q."/>
            <person name="Gao S."/>
            <person name="Li N."/>
            <person name="Koren S."/>
            <person name="Jiang Y."/>
            <person name="Zimin A."/>
            <person name="Xu P."/>
            <person name="Phillippy A.M."/>
            <person name="Geng X."/>
            <person name="Song L."/>
            <person name="Sun F."/>
            <person name="Li C."/>
            <person name="Wang X."/>
            <person name="Chen A."/>
            <person name="Jin Y."/>
            <person name="Yuan Z."/>
            <person name="Yang Y."/>
            <person name="Tan S."/>
            <person name="Peatman E."/>
            <person name="Lu J."/>
            <person name="Qin Z."/>
            <person name="Dunham R."/>
            <person name="Li Z."/>
            <person name="Sonstegard T."/>
            <person name="Feng J."/>
            <person name="Danzmann R.G."/>
            <person name="Schroeder S."/>
            <person name="Scheffler B."/>
            <person name="Duke M.V."/>
            <person name="Ballard L."/>
            <person name="Kucuktas H."/>
            <person name="Kaltenboeck L."/>
            <person name="Liu H."/>
            <person name="Armbruster J."/>
            <person name="Xie Y."/>
            <person name="Kirby M.L."/>
            <person name="Tian Y."/>
            <person name="Flanagan M.E."/>
            <person name="Mu W."/>
            <person name="Waldbieser G.C."/>
        </authorList>
    </citation>
    <scope>NUCLEOTIDE SEQUENCE [LARGE SCALE GENOMIC DNA]</scope>
    <source>
        <strain evidence="10">SDA103</strain>
    </source>
</reference>
<evidence type="ECO:0000256" key="7">
    <source>
        <dbReference type="RuleBase" id="RU363021"/>
    </source>
</evidence>
<evidence type="ECO:0000313" key="11">
    <source>
        <dbReference type="RefSeq" id="XP_017315187.1"/>
    </source>
</evidence>
<dbReference type="GO" id="GO:0042407">
    <property type="term" value="P:cristae formation"/>
    <property type="evidence" value="ECO:0007669"/>
    <property type="project" value="InterPro"/>
</dbReference>
<reference evidence="11" key="2">
    <citation type="submission" date="2025-08" db="UniProtKB">
        <authorList>
            <consortium name="RefSeq"/>
        </authorList>
    </citation>
    <scope>IDENTIFICATION</scope>
    <source>
        <tissue evidence="11">Blood</tissue>
    </source>
</reference>
<keyword evidence="9" id="KW-0732">Signal</keyword>
<dbReference type="KEGG" id="ipu:108259903"/>
<dbReference type="STRING" id="7998.ENSIPUP00000026823"/>
<protein>
    <recommendedName>
        <fullName evidence="7">MICOS complex subunit</fullName>
    </recommendedName>
</protein>
<name>A0A2D0QA60_ICTPU</name>
<keyword evidence="5 7" id="KW-0496">Mitochondrion</keyword>
<proteinExistence type="inferred from homology"/>
<feature type="chain" id="PRO_5012135480" description="MICOS complex subunit" evidence="9">
    <location>
        <begin position="25"/>
        <end position="355"/>
    </location>
</feature>
<dbReference type="Proteomes" id="UP000221080">
    <property type="component" value="Chromosome 28"/>
</dbReference>
<evidence type="ECO:0000256" key="1">
    <source>
        <dbReference type="ARBA" id="ARBA00004325"/>
    </source>
</evidence>
<keyword evidence="7" id="KW-0999">Mitochondrion inner membrane</keyword>
<evidence type="ECO:0000256" key="4">
    <source>
        <dbReference type="ARBA" id="ARBA00022989"/>
    </source>
</evidence>
<dbReference type="OrthoDB" id="5973346at2759"/>
<comment type="subunit">
    <text evidence="7">Component of the mitochondrial contact site and cristae organizing system (MICOS) complex.</text>
</comment>
<evidence type="ECO:0000256" key="9">
    <source>
        <dbReference type="SAM" id="SignalP"/>
    </source>
</evidence>
<dbReference type="PANTHER" id="PTHR14564">
    <property type="entry name" value="MICOS COMPLEX SUBUNIT MIC26 / MIC27 FAMILY MEMBER"/>
    <property type="match status" value="1"/>
</dbReference>
<sequence length="355" mass="37105">MAAKVVKLAAVPAALGLASFRVYAVTEEKTQEQISPRELCIYSAEPPALRCAEEKPGHLQTGFGLMRAGLQPYVRAVQNACTSIKVSTISLYRAGQDTYHFLRDPPPGFLPRVGVITVSGLAGLILARKGSRLRRIAVPLALITVGTAVCYPTYTVGVAKVTGKRVYAAGSSVASALKSKPKEEGIVPDTSLKHAAEVAPVPEVSPTVDAVTEITPASPAVDLAQAEVVPLTTVPDLAPKEVIPSDVVLGVEIPPVHTGVELAPQEETTTPVSGDVALEAVTYVSEAVPTEKTPVAESSSVSEDSPAAEEAVPPTAPEITNGPPIKEKPQFVPDPSLLDHGQAHPEDADLYSTRG</sequence>
<dbReference type="GO" id="GO:0061617">
    <property type="term" value="C:MICOS complex"/>
    <property type="evidence" value="ECO:0007669"/>
    <property type="project" value="UniProtKB-UniRule"/>
</dbReference>
<dbReference type="RefSeq" id="XP_017315187.1">
    <property type="nucleotide sequence ID" value="XM_017459698.3"/>
</dbReference>
<dbReference type="InterPro" id="IPR019166">
    <property type="entry name" value="MIC26/MIC27"/>
</dbReference>
<feature type="transmembrane region" description="Helical" evidence="7">
    <location>
        <begin position="136"/>
        <end position="154"/>
    </location>
</feature>
<evidence type="ECO:0000256" key="5">
    <source>
        <dbReference type="ARBA" id="ARBA00023128"/>
    </source>
</evidence>
<dbReference type="Pfam" id="PF09769">
    <property type="entry name" value="ApoO"/>
    <property type="match status" value="1"/>
</dbReference>
<evidence type="ECO:0000256" key="6">
    <source>
        <dbReference type="ARBA" id="ARBA00023136"/>
    </source>
</evidence>
<comment type="function">
    <text evidence="7">Component of the MICOS complex, a large protein complex of the mitochondrial inner membrane that plays crucial roles in the maintenance of crista junctions, inner membrane architecture, and formation of contact sites to the outer membrane.</text>
</comment>
<evidence type="ECO:0000256" key="3">
    <source>
        <dbReference type="ARBA" id="ARBA00022692"/>
    </source>
</evidence>
<evidence type="ECO:0000256" key="2">
    <source>
        <dbReference type="ARBA" id="ARBA00010904"/>
    </source>
</evidence>
<dbReference type="OMA" id="YAANQYT"/>
<evidence type="ECO:0000313" key="10">
    <source>
        <dbReference type="Proteomes" id="UP000221080"/>
    </source>
</evidence>
<dbReference type="GeneID" id="108259903"/>
<dbReference type="InterPro" id="IPR033182">
    <property type="entry name" value="MIC26/MIC27_animal"/>
</dbReference>
<keyword evidence="4 7" id="KW-1133">Transmembrane helix</keyword>
<comment type="subcellular location">
    <subcellularLocation>
        <location evidence="7">Mitochondrion inner membrane</location>
    </subcellularLocation>
    <subcellularLocation>
        <location evidence="1">Mitochondrion membrane</location>
    </subcellularLocation>
</comment>
<comment type="similarity">
    <text evidence="2">Belongs to the apolipoprotein O/MICOS complex subunit Mic27 family.</text>
</comment>
<keyword evidence="3 7" id="KW-0812">Transmembrane</keyword>
<feature type="region of interest" description="Disordered" evidence="8">
    <location>
        <begin position="289"/>
        <end position="355"/>
    </location>
</feature>
<dbReference type="CTD" id="139322"/>
<evidence type="ECO:0000256" key="8">
    <source>
        <dbReference type="SAM" id="MobiDB-lite"/>
    </source>
</evidence>
<keyword evidence="6 7" id="KW-0472">Membrane</keyword>
<dbReference type="AlphaFoldDB" id="A0A2D0QA60"/>